<dbReference type="EMBL" id="ABEU02000001">
    <property type="protein sequence ID" value="PNR62864.1"/>
    <property type="molecule type" value="Genomic_DNA"/>
</dbReference>
<dbReference type="GeneID" id="112273222"/>
<name>A9RQ46_PHYPA</name>
<reference evidence="3 5" key="2">
    <citation type="journal article" date="2018" name="Plant J.">
        <title>The Physcomitrella patens chromosome-scale assembly reveals moss genome structure and evolution.</title>
        <authorList>
            <person name="Lang D."/>
            <person name="Ullrich K.K."/>
            <person name="Murat F."/>
            <person name="Fuchs J."/>
            <person name="Jenkins J."/>
            <person name="Haas F.B."/>
            <person name="Piednoel M."/>
            <person name="Gundlach H."/>
            <person name="Van Bel M."/>
            <person name="Meyberg R."/>
            <person name="Vives C."/>
            <person name="Morata J."/>
            <person name="Symeonidi A."/>
            <person name="Hiss M."/>
            <person name="Muchero W."/>
            <person name="Kamisugi Y."/>
            <person name="Saleh O."/>
            <person name="Blanc G."/>
            <person name="Decker E.L."/>
            <person name="van Gessel N."/>
            <person name="Grimwood J."/>
            <person name="Hayes R.D."/>
            <person name="Graham S.W."/>
            <person name="Gunter L.E."/>
            <person name="McDaniel S.F."/>
            <person name="Hoernstein S.N.W."/>
            <person name="Larsson A."/>
            <person name="Li F.W."/>
            <person name="Perroud P.F."/>
            <person name="Phillips J."/>
            <person name="Ranjan P."/>
            <person name="Rokshar D.S."/>
            <person name="Rothfels C.J."/>
            <person name="Schneider L."/>
            <person name="Shu S."/>
            <person name="Stevenson D.W."/>
            <person name="Thummler F."/>
            <person name="Tillich M."/>
            <person name="Villarreal Aguilar J.C."/>
            <person name="Widiez T."/>
            <person name="Wong G.K."/>
            <person name="Wymore A."/>
            <person name="Zhang Y."/>
            <person name="Zimmer A.D."/>
            <person name="Quatrano R.S."/>
            <person name="Mayer K.F.X."/>
            <person name="Goodstein D."/>
            <person name="Casacuberta J.M."/>
            <person name="Vandepoele K."/>
            <person name="Reski R."/>
            <person name="Cuming A.C."/>
            <person name="Tuskan G.A."/>
            <person name="Maumus F."/>
            <person name="Salse J."/>
            <person name="Schmutz J."/>
            <person name="Rensing S.A."/>
        </authorList>
    </citation>
    <scope>NUCLEOTIDE SEQUENCE [LARGE SCALE GENOMIC DNA]</scope>
    <source>
        <strain evidence="4 5">cv. Gransden 2004</strain>
    </source>
</reference>
<dbReference type="KEGG" id="ppp:112273222"/>
<dbReference type="FunCoup" id="A9RQ46">
    <property type="interactions" value="577"/>
</dbReference>
<dbReference type="OMA" id="TCPKFNS"/>
<dbReference type="AlphaFoldDB" id="A9RQ46"/>
<dbReference type="RefSeq" id="XP_024357509.1">
    <property type="nucleotide sequence ID" value="XM_024501741.2"/>
</dbReference>
<dbReference type="Gramene" id="Pp3c1_28260V3.1">
    <property type="protein sequence ID" value="Pp3c1_28260V3.1"/>
    <property type="gene ID" value="Pp3c1_28260"/>
</dbReference>
<gene>
    <name evidence="4" type="primary">LOC112273222</name>
    <name evidence="3" type="ORF">PHYPA_001288</name>
</gene>
<dbReference type="HOGENOM" id="CLU_026336_0_0_1"/>
<dbReference type="Proteomes" id="UP000006727">
    <property type="component" value="Chromosome 1"/>
</dbReference>
<evidence type="ECO:0000313" key="5">
    <source>
        <dbReference type="Proteomes" id="UP000006727"/>
    </source>
</evidence>
<dbReference type="OrthoDB" id="1873691at2759"/>
<dbReference type="Gramene" id="Pp3c1_28260V3.2">
    <property type="protein sequence ID" value="Pp3c1_28260V3.2"/>
    <property type="gene ID" value="Pp3c1_28260"/>
</dbReference>
<evidence type="ECO:0000313" key="4">
    <source>
        <dbReference type="EnsemblPlants" id="Pp3c1_28260V3.1"/>
    </source>
</evidence>
<reference evidence="3 5" key="1">
    <citation type="journal article" date="2008" name="Science">
        <title>The Physcomitrella genome reveals evolutionary insights into the conquest of land by plants.</title>
        <authorList>
            <person name="Rensing S."/>
            <person name="Lang D."/>
            <person name="Zimmer A."/>
            <person name="Terry A."/>
            <person name="Salamov A."/>
            <person name="Shapiro H."/>
            <person name="Nishiyama T."/>
            <person name="Perroud P.-F."/>
            <person name="Lindquist E."/>
            <person name="Kamisugi Y."/>
            <person name="Tanahashi T."/>
            <person name="Sakakibara K."/>
            <person name="Fujita T."/>
            <person name="Oishi K."/>
            <person name="Shin-I T."/>
            <person name="Kuroki Y."/>
            <person name="Toyoda A."/>
            <person name="Suzuki Y."/>
            <person name="Hashimoto A."/>
            <person name="Yamaguchi K."/>
            <person name="Sugano A."/>
            <person name="Kohara Y."/>
            <person name="Fujiyama A."/>
            <person name="Anterola A."/>
            <person name="Aoki S."/>
            <person name="Ashton N."/>
            <person name="Barbazuk W.B."/>
            <person name="Barker E."/>
            <person name="Bennetzen J."/>
            <person name="Bezanilla M."/>
            <person name="Blankenship R."/>
            <person name="Cho S.H."/>
            <person name="Dutcher S."/>
            <person name="Estelle M."/>
            <person name="Fawcett J.A."/>
            <person name="Gundlach H."/>
            <person name="Hanada K."/>
            <person name="Heyl A."/>
            <person name="Hicks K.A."/>
            <person name="Hugh J."/>
            <person name="Lohr M."/>
            <person name="Mayer K."/>
            <person name="Melkozernov A."/>
            <person name="Murata T."/>
            <person name="Nelson D."/>
            <person name="Pils B."/>
            <person name="Prigge M."/>
            <person name="Reiss B."/>
            <person name="Renner T."/>
            <person name="Rombauts S."/>
            <person name="Rushton P."/>
            <person name="Sanderfoot A."/>
            <person name="Schween G."/>
            <person name="Shiu S.-H."/>
            <person name="Stueber K."/>
            <person name="Theodoulou F.L."/>
            <person name="Tu H."/>
            <person name="Van de Peer Y."/>
            <person name="Verrier P.J."/>
            <person name="Waters E."/>
            <person name="Wood A."/>
            <person name="Yang L."/>
            <person name="Cove D."/>
            <person name="Cuming A."/>
            <person name="Hasebe M."/>
            <person name="Lucas S."/>
            <person name="Mishler D.B."/>
            <person name="Reski R."/>
            <person name="Grigoriev I."/>
            <person name="Quatrano R.S."/>
            <person name="Boore J.L."/>
        </authorList>
    </citation>
    <scope>NUCLEOTIDE SEQUENCE [LARGE SCALE GENOMIC DNA]</scope>
    <source>
        <strain evidence="4 5">cv. Gransden 2004</strain>
    </source>
</reference>
<dbReference type="InterPro" id="IPR058269">
    <property type="entry name" value="DUF7963"/>
</dbReference>
<dbReference type="Pfam" id="PF25908">
    <property type="entry name" value="DUF7963"/>
    <property type="match status" value="1"/>
</dbReference>
<dbReference type="EnsemblPlants" id="Pp3c1_28260V3.1">
    <property type="protein sequence ID" value="Pp3c1_28260V3.1"/>
    <property type="gene ID" value="Pp3c1_28260"/>
</dbReference>
<dbReference type="PaxDb" id="3218-PP1S21_302V6.1"/>
<protein>
    <recommendedName>
        <fullName evidence="2">DUF7963 domain-containing protein</fullName>
    </recommendedName>
</protein>
<keyword evidence="5" id="KW-1185">Reference proteome</keyword>
<evidence type="ECO:0000256" key="1">
    <source>
        <dbReference type="SAM" id="MobiDB-lite"/>
    </source>
</evidence>
<accession>A9RQ46</accession>
<sequence length="747" mass="83194">MASHEDQDLSTKALHKRYEGLVTVRSKAVKGKGAWYWTHLLPLLVQHPDTGLPKAVKLRCSLCNAMFSASNPSRTASEHLKRGTCPNFNGMVPKPLQTQQLGPPKPAVTAATPSPPAVTPRKRTAATSLGSQSISTGDATGMELARTGAPGTPLLLSGGKEDLDALALLEDSVKKLKSPGMRIGDFQGSAGPDKAQAEAALNLLAEWLYESCGSISFSCVEHPKFKAFLSELGLPPVSRRYLAGAKLDAKFEEVKQASELKLREALFFQLASDGWKKKTTGMGETLINITLNLPNGNSLFRSVVNVNTGAVSVKLVEETLAEAITSICGPSPERCVGIVADADRYSLSALEGLEYRFPRMVNLCCQAQGFSNLLKDFTKHLLLFRSVGAECSKISAFFNNQPQARTYLHKYQREEYNSVKLLRTPPDSQFAEPHYSHVLVMLDDITASARALQHTVLDESFNPQFSDDQLGREVADLVGSVRFWSDLEAVQDLVKIIKEIVNDIEVDRPLVSQCLPLWDELRAKVKDWCARHDKDESSVYQLIESRFGKNYHPAWAAALILDPLYLLRDSSGKYLPPFRCLTTEQEKDVDRLITRLVAREEAHIALMELMKWRAEGLDPLYAQAVQVKVRDMLTGRMKAVNPQSRRLVWETCLSEYKSLGKVAVRLLFLHATSCGLKCNWSMWRWAYRNGNSRLAIEKAEKMIFIASHAKLERRDYTNEEEKDAELFMNGDGGEEITVDEVFLNTTL</sequence>
<dbReference type="InterPro" id="IPR012337">
    <property type="entry name" value="RNaseH-like_sf"/>
</dbReference>
<evidence type="ECO:0000259" key="2">
    <source>
        <dbReference type="Pfam" id="PF25908"/>
    </source>
</evidence>
<feature type="domain" description="DUF7963" evidence="2">
    <location>
        <begin position="6"/>
        <end position="89"/>
    </location>
</feature>
<dbReference type="EnsemblPlants" id="Pp3c1_28260V3.2">
    <property type="protein sequence ID" value="Pp3c1_28260V3.2"/>
    <property type="gene ID" value="Pp3c1_28260"/>
</dbReference>
<feature type="compositionally biased region" description="Polar residues" evidence="1">
    <location>
        <begin position="125"/>
        <end position="137"/>
    </location>
</feature>
<dbReference type="PANTHER" id="PTHR32166:SF24">
    <property type="entry name" value="F16P17.2 PROTEIN"/>
    <property type="match status" value="1"/>
</dbReference>
<dbReference type="eggNOG" id="ENOG502QPU0">
    <property type="taxonomic scope" value="Eukaryota"/>
</dbReference>
<evidence type="ECO:0000313" key="3">
    <source>
        <dbReference type="EMBL" id="PNR62864.1"/>
    </source>
</evidence>
<dbReference type="SUPFAM" id="SSF53098">
    <property type="entry name" value="Ribonuclease H-like"/>
    <property type="match status" value="1"/>
</dbReference>
<proteinExistence type="predicted"/>
<feature type="region of interest" description="Disordered" evidence="1">
    <location>
        <begin position="96"/>
        <end position="137"/>
    </location>
</feature>
<reference evidence="4" key="3">
    <citation type="submission" date="2020-12" db="UniProtKB">
        <authorList>
            <consortium name="EnsemblPlants"/>
        </authorList>
    </citation>
    <scope>IDENTIFICATION</scope>
</reference>
<organism evidence="3">
    <name type="scientific">Physcomitrium patens</name>
    <name type="common">Spreading-leaved earth moss</name>
    <name type="synonym">Physcomitrella patens</name>
    <dbReference type="NCBI Taxonomy" id="3218"/>
    <lineage>
        <taxon>Eukaryota</taxon>
        <taxon>Viridiplantae</taxon>
        <taxon>Streptophyta</taxon>
        <taxon>Embryophyta</taxon>
        <taxon>Bryophyta</taxon>
        <taxon>Bryophytina</taxon>
        <taxon>Bryopsida</taxon>
        <taxon>Funariidae</taxon>
        <taxon>Funariales</taxon>
        <taxon>Funariaceae</taxon>
        <taxon>Physcomitrium</taxon>
    </lineage>
</organism>
<dbReference type="PANTHER" id="PTHR32166">
    <property type="entry name" value="OSJNBA0013A04.12 PROTEIN"/>
    <property type="match status" value="1"/>
</dbReference>